<protein>
    <submittedName>
        <fullName evidence="2">Helix-turn-helix domain-containing protein</fullName>
    </submittedName>
</protein>
<evidence type="ECO:0000259" key="1">
    <source>
        <dbReference type="Pfam" id="PF19575"/>
    </source>
</evidence>
<feature type="domain" description="Helix-turn-helix" evidence="1">
    <location>
        <begin position="50"/>
        <end position="98"/>
    </location>
</feature>
<reference evidence="2 3" key="1">
    <citation type="submission" date="2024-06" db="EMBL/GenBank/DDBJ databases">
        <title>The Natural Products Discovery Center: Release of the First 8490 Sequenced Strains for Exploring Actinobacteria Biosynthetic Diversity.</title>
        <authorList>
            <person name="Kalkreuter E."/>
            <person name="Kautsar S.A."/>
            <person name="Yang D."/>
            <person name="Bader C.D."/>
            <person name="Teijaro C.N."/>
            <person name="Fluegel L."/>
            <person name="Davis C.M."/>
            <person name="Simpson J.R."/>
            <person name="Lauterbach L."/>
            <person name="Steele A.D."/>
            <person name="Gui C."/>
            <person name="Meng S."/>
            <person name="Li G."/>
            <person name="Viehrig K."/>
            <person name="Ye F."/>
            <person name="Su P."/>
            <person name="Kiefer A.F."/>
            <person name="Nichols A."/>
            <person name="Cepeda A.J."/>
            <person name="Yan W."/>
            <person name="Fan B."/>
            <person name="Jiang Y."/>
            <person name="Adhikari A."/>
            <person name="Zheng C.-J."/>
            <person name="Schuster L."/>
            <person name="Cowan T.M."/>
            <person name="Smanski M.J."/>
            <person name="Chevrette M.G."/>
            <person name="De Carvalho L.P.S."/>
            <person name="Shen B."/>
        </authorList>
    </citation>
    <scope>NUCLEOTIDE SEQUENCE [LARGE SCALE GENOMIC DNA]</scope>
    <source>
        <strain evidence="2 3">NPDC019583</strain>
    </source>
</reference>
<dbReference type="RefSeq" id="WP_359784435.1">
    <property type="nucleotide sequence ID" value="NZ_JBEYBN010000001.1"/>
</dbReference>
<evidence type="ECO:0000313" key="3">
    <source>
        <dbReference type="Proteomes" id="UP001550603"/>
    </source>
</evidence>
<evidence type="ECO:0000313" key="2">
    <source>
        <dbReference type="EMBL" id="MEU2265022.1"/>
    </source>
</evidence>
<dbReference type="Proteomes" id="UP001550603">
    <property type="component" value="Unassembled WGS sequence"/>
</dbReference>
<gene>
    <name evidence="2" type="ORF">ABZ568_00910</name>
</gene>
<proteinExistence type="predicted"/>
<keyword evidence="3" id="KW-1185">Reference proteome</keyword>
<accession>A0ABV2XLZ4</accession>
<dbReference type="EMBL" id="JBEYBN010000001">
    <property type="protein sequence ID" value="MEU2265022.1"/>
    <property type="molecule type" value="Genomic_DNA"/>
</dbReference>
<dbReference type="Pfam" id="PF19575">
    <property type="entry name" value="HTH_58"/>
    <property type="match status" value="3"/>
</dbReference>
<organism evidence="2 3">
    <name type="scientific">Streptomyces olindensis</name>
    <dbReference type="NCBI Taxonomy" id="358823"/>
    <lineage>
        <taxon>Bacteria</taxon>
        <taxon>Bacillati</taxon>
        <taxon>Actinomycetota</taxon>
        <taxon>Actinomycetes</taxon>
        <taxon>Kitasatosporales</taxon>
        <taxon>Streptomycetaceae</taxon>
        <taxon>Streptomyces</taxon>
    </lineage>
</organism>
<name>A0ABV2XLZ4_9ACTN</name>
<dbReference type="InterPro" id="IPR045745">
    <property type="entry name" value="HTH_58_Actinobacteria-type"/>
</dbReference>
<feature type="domain" description="Helix-turn-helix" evidence="1">
    <location>
        <begin position="4"/>
        <end position="44"/>
    </location>
</feature>
<feature type="domain" description="Helix-turn-helix" evidence="1">
    <location>
        <begin position="102"/>
        <end position="149"/>
    </location>
</feature>
<comment type="caution">
    <text evidence="2">The sequence shown here is derived from an EMBL/GenBank/DDBJ whole genome shotgun (WGS) entry which is preliminary data.</text>
</comment>
<sequence>MSVDVVALYDEGLGIRSVAARIGRSFEYTRVRLHQAGVEMRQHTASTEPDPIAQEFARLYDDRLSIRAVGEATGYPASYVRRQLLLAGVELRPSGGQTVEADQVAEYLASLYRRGLSLRAIRARTGYGYAFIRTRLHAAGVELRDPQGRPRKVAA</sequence>